<protein>
    <submittedName>
        <fullName evidence="1">Uncharacterized protein (DUF1800 family)</fullName>
    </submittedName>
</protein>
<evidence type="ECO:0000313" key="1">
    <source>
        <dbReference type="EMBL" id="MDP9895644.1"/>
    </source>
</evidence>
<gene>
    <name evidence="1" type="ORF">J2W31_004771</name>
</gene>
<dbReference type="PANTHER" id="PTHR43737">
    <property type="entry name" value="BLL7424 PROTEIN"/>
    <property type="match status" value="1"/>
</dbReference>
<name>A0AAW8CYR8_9BURK</name>
<dbReference type="EMBL" id="JAUSRD010000013">
    <property type="protein sequence ID" value="MDP9895644.1"/>
    <property type="molecule type" value="Genomic_DNA"/>
</dbReference>
<accession>A0AAW8CYR8</accession>
<organism evidence="1 2">
    <name type="scientific">Variovorax boronicumulans</name>
    <dbReference type="NCBI Taxonomy" id="436515"/>
    <lineage>
        <taxon>Bacteria</taxon>
        <taxon>Pseudomonadati</taxon>
        <taxon>Pseudomonadota</taxon>
        <taxon>Betaproteobacteria</taxon>
        <taxon>Burkholderiales</taxon>
        <taxon>Comamonadaceae</taxon>
        <taxon>Variovorax</taxon>
    </lineage>
</organism>
<dbReference type="InterPro" id="IPR014917">
    <property type="entry name" value="DUF1800"/>
</dbReference>
<dbReference type="Proteomes" id="UP001242045">
    <property type="component" value="Unassembled WGS sequence"/>
</dbReference>
<dbReference type="RefSeq" id="WP_307686250.1">
    <property type="nucleotide sequence ID" value="NZ_JAUSRD010000013.1"/>
</dbReference>
<comment type="caution">
    <text evidence="1">The sequence shown here is derived from an EMBL/GenBank/DDBJ whole genome shotgun (WGS) entry which is preliminary data.</text>
</comment>
<evidence type="ECO:0000313" key="2">
    <source>
        <dbReference type="Proteomes" id="UP001242045"/>
    </source>
</evidence>
<reference evidence="1" key="1">
    <citation type="submission" date="2023-07" db="EMBL/GenBank/DDBJ databases">
        <title>Sorghum-associated microbial communities from plants grown in Nebraska, USA.</title>
        <authorList>
            <person name="Schachtman D."/>
        </authorList>
    </citation>
    <scope>NUCLEOTIDE SEQUENCE</scope>
    <source>
        <strain evidence="1">DS3754</strain>
    </source>
</reference>
<proteinExistence type="predicted"/>
<dbReference type="PANTHER" id="PTHR43737:SF1">
    <property type="entry name" value="DUF1501 DOMAIN-CONTAINING PROTEIN"/>
    <property type="match status" value="1"/>
</dbReference>
<dbReference type="Pfam" id="PF08811">
    <property type="entry name" value="DUF1800"/>
    <property type="match status" value="1"/>
</dbReference>
<dbReference type="AlphaFoldDB" id="A0AAW8CYR8"/>
<sequence>MVEPIEAGCASVADDLAYVDAPATTDTAETEASSRPLKALATFSIAAALAACGGGGGSGGGGAGGGFGAGIGGLPGAGSSPGAGSDAGPYRYTQAKTDEEAARFLLQAQFSASEPEIADLRNKGYLPWLSEQFGAPRTQSTWEWIDSKPWNTVEIDAAIWRQLMVSADPVRKRMALALSEIFVVSANEIGSSWPHAMMAQYFDTLVAGVTGNFRTLLEDITLNPAMGFYLNTRDNRKEDGRGRQPDENFAREVMQLMTIGLSQLNADGTVKTGADGQPLDTYTQDDVTNLARVFTGYVLDIRAGEREGFRPPGGGGAFDTKDWTTRPMAYLAANHSMLEAEFLGTAVPGGTPGPAALKIALDALFNHPNVGPFIGKQLIQRLVTSNPSPAYVKRVAGVFANNGGGVRGDMKSVFAAILLDDEARGPGGLSDPNFGRLREPMLRLVQWGRTSGIASAADTWKIDNLSDASFGLGQSPLRSPSVFNFFRPGYVPPSTAIASNKLVAPEFQLVNESSVGGYLNFMQNRLSNGFDNKDVMASYAAEKALVLDPAALVRRLNLVLTGNQLQPATVNLITTALATPNLTAASSDGAKLNRICAAVLLVMGSPEYLVQK</sequence>